<dbReference type="InterPro" id="IPR039261">
    <property type="entry name" value="FNR_nucleotide-bd"/>
</dbReference>
<dbReference type="Gene3D" id="1.20.990.10">
    <property type="entry name" value="NADPH-cytochrome p450 Reductase, Chain A, domain 3"/>
    <property type="match status" value="1"/>
</dbReference>
<evidence type="ECO:0000313" key="16">
    <source>
        <dbReference type="Proteomes" id="UP001304300"/>
    </source>
</evidence>
<dbReference type="GO" id="GO:0010181">
    <property type="term" value="F:FMN binding"/>
    <property type="evidence" value="ECO:0007669"/>
    <property type="project" value="InterPro"/>
</dbReference>
<dbReference type="GO" id="GO:0019344">
    <property type="term" value="P:cysteine biosynthetic process"/>
    <property type="evidence" value="ECO:0007669"/>
    <property type="project" value="UniProtKB-KW"/>
</dbReference>
<dbReference type="PROSITE" id="PS50902">
    <property type="entry name" value="FLAVODOXIN_LIKE"/>
    <property type="match status" value="1"/>
</dbReference>
<dbReference type="AlphaFoldDB" id="A0AAQ3QV75"/>
<dbReference type="InterPro" id="IPR003097">
    <property type="entry name" value="CysJ-like_FAD-binding"/>
</dbReference>
<keyword evidence="4" id="KW-0285">Flavoprotein</keyword>
<evidence type="ECO:0000256" key="8">
    <source>
        <dbReference type="ARBA" id="ARBA00022982"/>
    </source>
</evidence>
<dbReference type="GO" id="GO:0005829">
    <property type="term" value="C:cytosol"/>
    <property type="evidence" value="ECO:0007669"/>
    <property type="project" value="TreeGrafter"/>
</dbReference>
<comment type="cofactor">
    <cofactor evidence="12">
        <name>FAD</name>
        <dbReference type="ChEBI" id="CHEBI:57692"/>
    </cofactor>
    <text evidence="12">Binds 1 FAD per subunit.</text>
</comment>
<dbReference type="InterPro" id="IPR023173">
    <property type="entry name" value="NADPH_Cyt_P450_Rdtase_alpha"/>
</dbReference>
<dbReference type="InterPro" id="IPR001433">
    <property type="entry name" value="OxRdtase_FAD/NAD-bd"/>
</dbReference>
<dbReference type="Pfam" id="PF00667">
    <property type="entry name" value="FAD_binding_1"/>
    <property type="match status" value="1"/>
</dbReference>
<feature type="domain" description="FAD-binding FR-type" evidence="14">
    <location>
        <begin position="226"/>
        <end position="443"/>
    </location>
</feature>
<dbReference type="SUPFAM" id="SSF52218">
    <property type="entry name" value="Flavoproteins"/>
    <property type="match status" value="1"/>
</dbReference>
<evidence type="ECO:0000256" key="2">
    <source>
        <dbReference type="ARBA" id="ARBA00022448"/>
    </source>
</evidence>
<evidence type="ECO:0000256" key="6">
    <source>
        <dbReference type="ARBA" id="ARBA00022827"/>
    </source>
</evidence>
<dbReference type="CDD" id="cd06199">
    <property type="entry name" value="SiR"/>
    <property type="match status" value="1"/>
</dbReference>
<evidence type="ECO:0000256" key="5">
    <source>
        <dbReference type="ARBA" id="ARBA00022643"/>
    </source>
</evidence>
<dbReference type="InterPro" id="IPR008254">
    <property type="entry name" value="Flavodoxin/NO_synth"/>
</dbReference>
<feature type="binding site" evidence="12">
    <location>
        <position position="406"/>
    </location>
    <ligand>
        <name>FAD</name>
        <dbReference type="ChEBI" id="CHEBI:57692"/>
    </ligand>
</feature>
<dbReference type="FunFam" id="3.40.50.80:FF:000001">
    <property type="entry name" value="NADPH--cytochrome P450 reductase 1"/>
    <property type="match status" value="1"/>
</dbReference>
<feature type="domain" description="Flavodoxin-like" evidence="13">
    <location>
        <begin position="63"/>
        <end position="201"/>
    </location>
</feature>
<organism evidence="15 16">
    <name type="scientific">Rubellicoccus peritrichatus</name>
    <dbReference type="NCBI Taxonomy" id="3080537"/>
    <lineage>
        <taxon>Bacteria</taxon>
        <taxon>Pseudomonadati</taxon>
        <taxon>Verrucomicrobiota</taxon>
        <taxon>Opitutia</taxon>
        <taxon>Puniceicoccales</taxon>
        <taxon>Cerasicoccaceae</taxon>
        <taxon>Rubellicoccus</taxon>
    </lineage>
</organism>
<dbReference type="Pfam" id="PF00258">
    <property type="entry name" value="Flavodoxin_1"/>
    <property type="match status" value="1"/>
</dbReference>
<dbReference type="Gene3D" id="3.40.50.80">
    <property type="entry name" value="Nucleotide-binding domain of ferredoxin-NADP reductase (FNR) module"/>
    <property type="match status" value="1"/>
</dbReference>
<evidence type="ECO:0000259" key="13">
    <source>
        <dbReference type="PROSITE" id="PS50902"/>
    </source>
</evidence>
<reference evidence="15 16" key="1">
    <citation type="submission" date="2023-10" db="EMBL/GenBank/DDBJ databases">
        <title>Rubellicoccus peritrichatus gen. nov., sp. nov., isolated from an algae of coral reef tank.</title>
        <authorList>
            <person name="Luo J."/>
        </authorList>
    </citation>
    <scope>NUCLEOTIDE SEQUENCE [LARGE SCALE GENOMIC DNA]</scope>
    <source>
        <strain evidence="15 16">CR14</strain>
    </source>
</reference>
<feature type="binding site" evidence="12">
    <location>
        <begin position="400"/>
        <end position="402"/>
    </location>
    <ligand>
        <name>FAD</name>
        <dbReference type="ChEBI" id="CHEBI:57692"/>
    </ligand>
</feature>
<dbReference type="InterPro" id="IPR010199">
    <property type="entry name" value="CysJ"/>
</dbReference>
<feature type="binding site" evidence="12">
    <location>
        <begin position="152"/>
        <end position="161"/>
    </location>
    <ligand>
        <name>FMN</name>
        <dbReference type="ChEBI" id="CHEBI:58210"/>
    </ligand>
</feature>
<gene>
    <name evidence="15" type="ORF">RZN69_18515</name>
</gene>
<comment type="catalytic activity">
    <reaction evidence="11">
        <text>hydrogen sulfide + 3 NADP(+) + 3 H2O = sulfite + 3 NADPH + 4 H(+)</text>
        <dbReference type="Rhea" id="RHEA:13801"/>
        <dbReference type="ChEBI" id="CHEBI:15377"/>
        <dbReference type="ChEBI" id="CHEBI:15378"/>
        <dbReference type="ChEBI" id="CHEBI:17359"/>
        <dbReference type="ChEBI" id="CHEBI:29919"/>
        <dbReference type="ChEBI" id="CHEBI:57783"/>
        <dbReference type="ChEBI" id="CHEBI:58349"/>
        <dbReference type="EC" id="1.8.1.2"/>
    </reaction>
</comment>
<protein>
    <recommendedName>
        <fullName evidence="1">assimilatory sulfite reductase (NADPH)</fullName>
        <ecNumber evidence="1">1.8.1.2</ecNumber>
    </recommendedName>
</protein>
<evidence type="ECO:0000256" key="10">
    <source>
        <dbReference type="ARBA" id="ARBA00023192"/>
    </source>
</evidence>
<evidence type="ECO:0000313" key="15">
    <source>
        <dbReference type="EMBL" id="WOO40620.1"/>
    </source>
</evidence>
<dbReference type="SUPFAM" id="SSF52343">
    <property type="entry name" value="Ferredoxin reductase-like, C-terminal NADP-linked domain"/>
    <property type="match status" value="1"/>
</dbReference>
<evidence type="ECO:0000256" key="12">
    <source>
        <dbReference type="PIRSR" id="PIRSR000207-1"/>
    </source>
</evidence>
<dbReference type="InterPro" id="IPR017938">
    <property type="entry name" value="Riboflavin_synthase-like_b-brl"/>
</dbReference>
<evidence type="ECO:0000256" key="3">
    <source>
        <dbReference type="ARBA" id="ARBA00022605"/>
    </source>
</evidence>
<keyword evidence="7 12" id="KW-0521">NADP</keyword>
<proteinExistence type="predicted"/>
<dbReference type="PROSITE" id="PS51384">
    <property type="entry name" value="FAD_FR"/>
    <property type="match status" value="1"/>
</dbReference>
<dbReference type="PIRSF" id="PIRSF000207">
    <property type="entry name" value="SiR-FP_CysJ"/>
    <property type="match status" value="1"/>
</dbReference>
<keyword evidence="8" id="KW-0249">Electron transport</keyword>
<dbReference type="SUPFAM" id="SSF63380">
    <property type="entry name" value="Riboflavin synthase domain-like"/>
    <property type="match status" value="1"/>
</dbReference>
<feature type="binding site" evidence="12">
    <location>
        <begin position="116"/>
        <end position="119"/>
    </location>
    <ligand>
        <name>FMN</name>
        <dbReference type="ChEBI" id="CHEBI:58210"/>
    </ligand>
</feature>
<dbReference type="Gene3D" id="2.40.30.10">
    <property type="entry name" value="Translation factors"/>
    <property type="match status" value="1"/>
</dbReference>
<feature type="binding site" evidence="12">
    <location>
        <begin position="514"/>
        <end position="515"/>
    </location>
    <ligand>
        <name>NADP(+)</name>
        <dbReference type="ChEBI" id="CHEBI:58349"/>
    </ligand>
</feature>
<dbReference type="PRINTS" id="PR00371">
    <property type="entry name" value="FPNCR"/>
</dbReference>
<dbReference type="Pfam" id="PF00175">
    <property type="entry name" value="NAD_binding_1"/>
    <property type="match status" value="1"/>
</dbReference>
<dbReference type="Proteomes" id="UP001304300">
    <property type="component" value="Chromosome"/>
</dbReference>
<evidence type="ECO:0000256" key="1">
    <source>
        <dbReference type="ARBA" id="ARBA00012604"/>
    </source>
</evidence>
<sequence>MNLFTPDSFKVPYEISMIGPEKAPFTDEQIVWLNNHLAKQFGLFAKQLASFELPLDEGPAVPVTILWGSQTGNAEGLANQMAAALAEGRFEPSVIEVVDYEVANLASEKNLLVVTSTYGDGEPPDNAVDFVDALCAESAPRVEGLQFSVLALGDSQYPDFCQAGKIVDQRLAELGGERIHERVDCDVDFDQPFELWKKGVLDVLGTGATTSKAQVTSVNGETFGKNKPFPASILKNYDLNREGAFKSTHHVELSLRGSGLEYEAGDALGVYPVNDEKVVDEILAVLSLDSEAEVPLPDGGNAPLREALLKSYDIRTLSKKLVTDWQKRSSSEVLKSIIEEDKKEVWEKFFWGRELVDLVIDYPVKFQNGEEFVAILKKLHPRLYSIASSPKAHPDEVHLTVGVVTYETHGRSRGGVCSTYLANRSEDSQPGVFVQTNKAFRPPADDDAPMIMVGPGTGIAPFRAFLEEREVRGAKGKNWLLFGNPYRATDYLYDELLEGWKESGLLNKLDLAFSRDQEEKLYVQHLMLESGAEIWQWLQEGGYFFVCGDALRMAKDVDKALHEVVQVHGVKSEDEAQDYIRNLRKEKRYARDVY</sequence>
<feature type="binding site" evidence="12">
    <location>
        <position position="556"/>
    </location>
    <ligand>
        <name>NADP(+)</name>
        <dbReference type="ChEBI" id="CHEBI:58349"/>
    </ligand>
</feature>
<dbReference type="InterPro" id="IPR029039">
    <property type="entry name" value="Flavoprotein-like_sf"/>
</dbReference>
<comment type="cofactor">
    <cofactor evidence="12">
        <name>FMN</name>
        <dbReference type="ChEBI" id="CHEBI:58210"/>
    </cofactor>
    <text evidence="12">Binds 1 FMN per subunit.</text>
</comment>
<dbReference type="Gene3D" id="3.40.50.360">
    <property type="match status" value="1"/>
</dbReference>
<keyword evidence="3" id="KW-0028">Amino-acid biosynthesis</keyword>
<evidence type="ECO:0000256" key="9">
    <source>
        <dbReference type="ARBA" id="ARBA00023002"/>
    </source>
</evidence>
<dbReference type="PANTHER" id="PTHR19384">
    <property type="entry name" value="NITRIC OXIDE SYNTHASE-RELATED"/>
    <property type="match status" value="1"/>
</dbReference>
<name>A0AAQ3QV75_9BACT</name>
<dbReference type="RefSeq" id="WP_317832743.1">
    <property type="nucleotide sequence ID" value="NZ_CP136920.1"/>
</dbReference>
<dbReference type="GO" id="GO:0004783">
    <property type="term" value="F:sulfite reductase (NADPH) activity"/>
    <property type="evidence" value="ECO:0007669"/>
    <property type="project" value="UniProtKB-EC"/>
</dbReference>
<evidence type="ECO:0000256" key="11">
    <source>
        <dbReference type="ARBA" id="ARBA00052219"/>
    </source>
</evidence>
<dbReference type="GO" id="GO:0050660">
    <property type="term" value="F:flavin adenine dinucleotide binding"/>
    <property type="evidence" value="ECO:0007669"/>
    <property type="project" value="InterPro"/>
</dbReference>
<keyword evidence="16" id="KW-1185">Reference proteome</keyword>
<dbReference type="InterPro" id="IPR001094">
    <property type="entry name" value="Flavdoxin-like"/>
</dbReference>
<dbReference type="InterPro" id="IPR001709">
    <property type="entry name" value="Flavoprot_Pyr_Nucl_cyt_Rdtase"/>
</dbReference>
<evidence type="ECO:0000259" key="14">
    <source>
        <dbReference type="PROSITE" id="PS51384"/>
    </source>
</evidence>
<feature type="binding site" evidence="12">
    <location>
        <begin position="69"/>
        <end position="74"/>
    </location>
    <ligand>
        <name>FMN</name>
        <dbReference type="ChEBI" id="CHEBI:58210"/>
    </ligand>
</feature>
<dbReference type="InterPro" id="IPR017927">
    <property type="entry name" value="FAD-bd_FR_type"/>
</dbReference>
<feature type="binding site" evidence="12">
    <location>
        <position position="594"/>
    </location>
    <ligand>
        <name>FAD</name>
        <dbReference type="ChEBI" id="CHEBI:57692"/>
    </ligand>
</feature>
<dbReference type="EC" id="1.8.1.2" evidence="1"/>
<keyword evidence="5 12" id="KW-0288">FMN</keyword>
<keyword evidence="2" id="KW-0813">Transport</keyword>
<evidence type="ECO:0000256" key="7">
    <source>
        <dbReference type="ARBA" id="ARBA00022857"/>
    </source>
</evidence>
<dbReference type="EMBL" id="CP136920">
    <property type="protein sequence ID" value="WOO40620.1"/>
    <property type="molecule type" value="Genomic_DNA"/>
</dbReference>
<evidence type="ECO:0000256" key="4">
    <source>
        <dbReference type="ARBA" id="ARBA00022630"/>
    </source>
</evidence>
<dbReference type="PANTHER" id="PTHR19384:SF128">
    <property type="entry name" value="NADPH OXIDOREDUCTASE A"/>
    <property type="match status" value="1"/>
</dbReference>
<feature type="binding site" evidence="12">
    <location>
        <begin position="382"/>
        <end position="385"/>
    </location>
    <ligand>
        <name>FAD</name>
        <dbReference type="ChEBI" id="CHEBI:57692"/>
    </ligand>
</feature>
<dbReference type="PRINTS" id="PR00369">
    <property type="entry name" value="FLAVODOXIN"/>
</dbReference>
<keyword evidence="6 12" id="KW-0274">FAD</keyword>
<accession>A0AAQ3QV75</accession>
<feature type="binding site" evidence="12">
    <location>
        <begin position="520"/>
        <end position="524"/>
    </location>
    <ligand>
        <name>NADP(+)</name>
        <dbReference type="ChEBI" id="CHEBI:58349"/>
    </ligand>
</feature>
<keyword evidence="9" id="KW-0560">Oxidoreductase</keyword>
<feature type="binding site" evidence="12">
    <location>
        <begin position="415"/>
        <end position="418"/>
    </location>
    <ligand>
        <name>FAD</name>
        <dbReference type="ChEBI" id="CHEBI:57692"/>
    </ligand>
</feature>
<keyword evidence="10" id="KW-0198">Cysteine biosynthesis</keyword>
<dbReference type="KEGG" id="puo:RZN69_18515"/>